<dbReference type="PANTHER" id="PTHR43507:SF20">
    <property type="entry name" value="NADH-UBIQUINONE OXIDOREDUCTASE CHAIN 4"/>
    <property type="match status" value="1"/>
</dbReference>
<dbReference type="InterPro" id="IPR001750">
    <property type="entry name" value="ND/Mrp_TM"/>
</dbReference>
<reference evidence="19" key="1">
    <citation type="journal article" date="2019" name="Mitochondrial DNA Part B Resour">
        <title>The complete mitochondrial genome and phylogenetic analysis of Fusinus longicaudus (Gastropoda: Fasciolariidae).</title>
        <authorList>
            <person name="Feng J."/>
            <person name="Fu Z."/>
            <person name="Guo Y."/>
            <person name="Ye Y."/>
            <person name="Li J."/>
            <person name="Guo B."/>
            <person name="Lue Z."/>
        </authorList>
    </citation>
    <scope>NUCLEOTIDE SEQUENCE</scope>
</reference>
<keyword evidence="5 16" id="KW-0813">Transport</keyword>
<keyword evidence="10 16" id="KW-1133">Transmembrane helix</keyword>
<dbReference type="PRINTS" id="PR01437">
    <property type="entry name" value="NUOXDRDTASE4"/>
</dbReference>
<geneLocation type="mitochondrion" evidence="19"/>
<comment type="similarity">
    <text evidence="2 16">Belongs to the complex I subunit 4 family.</text>
</comment>
<dbReference type="EMBL" id="MK335921">
    <property type="protein sequence ID" value="QHR85495.1"/>
    <property type="molecule type" value="Genomic_DNA"/>
</dbReference>
<name>A0A6B9XSC6_9CAEN</name>
<evidence type="ECO:0000256" key="3">
    <source>
        <dbReference type="ARBA" id="ARBA00012944"/>
    </source>
</evidence>
<evidence type="ECO:0000256" key="10">
    <source>
        <dbReference type="ARBA" id="ARBA00022989"/>
    </source>
</evidence>
<dbReference type="GO" id="GO:0008137">
    <property type="term" value="F:NADH dehydrogenase (ubiquinone) activity"/>
    <property type="evidence" value="ECO:0007669"/>
    <property type="project" value="UniProtKB-UniRule"/>
</dbReference>
<comment type="subcellular location">
    <subcellularLocation>
        <location evidence="1 16">Mitochondrion membrane</location>
        <topology evidence="1 16">Multi-pass membrane protein</topology>
    </subcellularLocation>
</comment>
<accession>A0A6B9XSC6</accession>
<dbReference type="PANTHER" id="PTHR43507">
    <property type="entry name" value="NADH-UBIQUINONE OXIDOREDUCTASE CHAIN 4"/>
    <property type="match status" value="1"/>
</dbReference>
<comment type="catalytic activity">
    <reaction evidence="15 16">
        <text>a ubiquinone + NADH + 5 H(+)(in) = a ubiquinol + NAD(+) + 4 H(+)(out)</text>
        <dbReference type="Rhea" id="RHEA:29091"/>
        <dbReference type="Rhea" id="RHEA-COMP:9565"/>
        <dbReference type="Rhea" id="RHEA-COMP:9566"/>
        <dbReference type="ChEBI" id="CHEBI:15378"/>
        <dbReference type="ChEBI" id="CHEBI:16389"/>
        <dbReference type="ChEBI" id="CHEBI:17976"/>
        <dbReference type="ChEBI" id="CHEBI:57540"/>
        <dbReference type="ChEBI" id="CHEBI:57945"/>
        <dbReference type="EC" id="7.1.1.2"/>
    </reaction>
</comment>
<dbReference type="GeneID" id="43958650"/>
<keyword evidence="6 16" id="KW-0679">Respiratory chain</keyword>
<dbReference type="EC" id="7.1.1.2" evidence="3 16"/>
<feature type="transmembrane region" description="Helical" evidence="16">
    <location>
        <begin position="45"/>
        <end position="63"/>
    </location>
</feature>
<feature type="transmembrane region" description="Helical" evidence="16">
    <location>
        <begin position="214"/>
        <end position="233"/>
    </location>
</feature>
<gene>
    <name evidence="19" type="primary">ND4</name>
</gene>
<evidence type="ECO:0000256" key="4">
    <source>
        <dbReference type="ARBA" id="ARBA00021006"/>
    </source>
</evidence>
<evidence type="ECO:0000256" key="7">
    <source>
        <dbReference type="ARBA" id="ARBA00022692"/>
    </source>
</evidence>
<feature type="transmembrane region" description="Helical" evidence="16">
    <location>
        <begin position="12"/>
        <end position="33"/>
    </location>
</feature>
<keyword evidence="8" id="KW-1278">Translocase</keyword>
<keyword evidence="7 16" id="KW-0812">Transmembrane</keyword>
<organism evidence="19">
    <name type="scientific">Fusinus longicaudus</name>
    <dbReference type="NCBI Taxonomy" id="761916"/>
    <lineage>
        <taxon>Eukaryota</taxon>
        <taxon>Metazoa</taxon>
        <taxon>Spiralia</taxon>
        <taxon>Lophotrochozoa</taxon>
        <taxon>Mollusca</taxon>
        <taxon>Gastropoda</taxon>
        <taxon>Caenogastropoda</taxon>
        <taxon>Neogastropoda</taxon>
        <taxon>Buccinoidea</taxon>
        <taxon>Fasciolariidae</taxon>
        <taxon>Fusinus</taxon>
    </lineage>
</organism>
<evidence type="ECO:0000256" key="14">
    <source>
        <dbReference type="ARBA" id="ARBA00023136"/>
    </source>
</evidence>
<dbReference type="Pfam" id="PF01059">
    <property type="entry name" value="Oxidored_q5_N"/>
    <property type="match status" value="1"/>
</dbReference>
<evidence type="ECO:0000256" key="13">
    <source>
        <dbReference type="ARBA" id="ARBA00023128"/>
    </source>
</evidence>
<evidence type="ECO:0000256" key="16">
    <source>
        <dbReference type="RuleBase" id="RU003297"/>
    </source>
</evidence>
<dbReference type="GO" id="GO:0031966">
    <property type="term" value="C:mitochondrial membrane"/>
    <property type="evidence" value="ECO:0007669"/>
    <property type="project" value="UniProtKB-SubCell"/>
</dbReference>
<feature type="transmembrane region" description="Helical" evidence="16">
    <location>
        <begin position="270"/>
        <end position="289"/>
    </location>
</feature>
<sequence length="444" mass="50171">MPVSKYSWYQKMWALAIGSLISIIHLFNPFFTYEAINSLFTYDSMSTILISLTLWISLMMMLASQNSVKISKNNFSAFSTFLLLLNLILVTTFMCSSSLLFYFLFEASLIPTLMLILGWGYQPERLQAGMYMMIYTVAASLPLLFTILWASRELCSSEMLIMSSLRIHAYTTVSPWTWSFLTLLCFTAFLVKLPMFTVHLWLPKAHVEAPVAGSMVLAAILLKLGGYGILRIYQYFNFIPSQMCIIIFSLAIWGGVMTSIICFRQIDLKSLIAYSSIGHMSLMLAGAFSNTSWGWSGALVLMLSHGFCSSALFALANYTYEKTHTRSLFLGKGMLMLLPVLAMWWFLFCIMNMAAPPSINLLGEIMIFPSTIFSSKYYLISLGLMSFLAALYSMYLYTSTQHGGSPKFVKPFNDFKSSGFTLFLLHWIPGNLLILKSDLISTWI</sequence>
<feature type="transmembrane region" description="Helical" evidence="16">
    <location>
        <begin position="128"/>
        <end position="150"/>
    </location>
</feature>
<evidence type="ECO:0000256" key="5">
    <source>
        <dbReference type="ARBA" id="ARBA00022448"/>
    </source>
</evidence>
<feature type="transmembrane region" description="Helical" evidence="16">
    <location>
        <begin position="178"/>
        <end position="202"/>
    </location>
</feature>
<evidence type="ECO:0000313" key="19">
    <source>
        <dbReference type="EMBL" id="QHR85495.1"/>
    </source>
</evidence>
<dbReference type="Pfam" id="PF00361">
    <property type="entry name" value="Proton_antipo_M"/>
    <property type="match status" value="1"/>
</dbReference>
<proteinExistence type="inferred from homology"/>
<evidence type="ECO:0000256" key="9">
    <source>
        <dbReference type="ARBA" id="ARBA00022982"/>
    </source>
</evidence>
<protein>
    <recommendedName>
        <fullName evidence="4 16">NADH-ubiquinone oxidoreductase chain 4</fullName>
        <ecNumber evidence="3 16">7.1.1.2</ecNumber>
    </recommendedName>
</protein>
<comment type="function">
    <text evidence="16">Core subunit of the mitochondrial membrane respiratory chain NADH dehydrogenase (Complex I) which catalyzes electron transfer from NADH through the respiratory chain, using ubiquinone as an electron acceptor. Essential for the catalytic activity and assembly of complex I.</text>
</comment>
<dbReference type="InterPro" id="IPR000260">
    <property type="entry name" value="NADH4_N"/>
</dbReference>
<evidence type="ECO:0000256" key="2">
    <source>
        <dbReference type="ARBA" id="ARBA00009025"/>
    </source>
</evidence>
<feature type="transmembrane region" description="Helical" evidence="16">
    <location>
        <begin position="100"/>
        <end position="121"/>
    </location>
</feature>
<feature type="domain" description="NADH:quinone oxidoreductase/Mrp antiporter transmembrane" evidence="17">
    <location>
        <begin position="99"/>
        <end position="385"/>
    </location>
</feature>
<keyword evidence="14 16" id="KW-0472">Membrane</keyword>
<evidence type="ECO:0000256" key="15">
    <source>
        <dbReference type="ARBA" id="ARBA00049551"/>
    </source>
</evidence>
<dbReference type="InterPro" id="IPR003918">
    <property type="entry name" value="NADH_UbQ_OxRdtase"/>
</dbReference>
<evidence type="ECO:0000256" key="11">
    <source>
        <dbReference type="ARBA" id="ARBA00023027"/>
    </source>
</evidence>
<keyword evidence="11 16" id="KW-0520">NAD</keyword>
<dbReference type="GO" id="GO:0048039">
    <property type="term" value="F:ubiquinone binding"/>
    <property type="evidence" value="ECO:0007669"/>
    <property type="project" value="TreeGrafter"/>
</dbReference>
<feature type="transmembrane region" description="Helical" evidence="16">
    <location>
        <begin position="75"/>
        <end position="94"/>
    </location>
</feature>
<dbReference type="CTD" id="4538"/>
<keyword evidence="9 16" id="KW-0249">Electron transport</keyword>
<feature type="transmembrane region" description="Helical" evidence="16">
    <location>
        <begin position="335"/>
        <end position="355"/>
    </location>
</feature>
<dbReference type="GO" id="GO:0003954">
    <property type="term" value="F:NADH dehydrogenase activity"/>
    <property type="evidence" value="ECO:0007669"/>
    <property type="project" value="TreeGrafter"/>
</dbReference>
<evidence type="ECO:0000259" key="18">
    <source>
        <dbReference type="Pfam" id="PF01059"/>
    </source>
</evidence>
<feature type="transmembrane region" description="Helical" evidence="16">
    <location>
        <begin position="375"/>
        <end position="397"/>
    </location>
</feature>
<keyword evidence="13 16" id="KW-0496">Mitochondrion</keyword>
<evidence type="ECO:0000259" key="17">
    <source>
        <dbReference type="Pfam" id="PF00361"/>
    </source>
</evidence>
<evidence type="ECO:0000256" key="12">
    <source>
        <dbReference type="ARBA" id="ARBA00023075"/>
    </source>
</evidence>
<evidence type="ECO:0000256" key="1">
    <source>
        <dbReference type="ARBA" id="ARBA00004225"/>
    </source>
</evidence>
<dbReference type="AlphaFoldDB" id="A0A6B9XSC6"/>
<dbReference type="RefSeq" id="YP_009728711.1">
    <property type="nucleotide sequence ID" value="NC_045906.1"/>
</dbReference>
<keyword evidence="12 16" id="KW-0830">Ubiquinone</keyword>
<evidence type="ECO:0000256" key="6">
    <source>
        <dbReference type="ARBA" id="ARBA00022660"/>
    </source>
</evidence>
<dbReference type="GO" id="GO:0042773">
    <property type="term" value="P:ATP synthesis coupled electron transport"/>
    <property type="evidence" value="ECO:0007669"/>
    <property type="project" value="InterPro"/>
</dbReference>
<feature type="transmembrane region" description="Helical" evidence="16">
    <location>
        <begin position="239"/>
        <end position="263"/>
    </location>
</feature>
<evidence type="ECO:0000256" key="8">
    <source>
        <dbReference type="ARBA" id="ARBA00022967"/>
    </source>
</evidence>
<feature type="domain" description="NADH:ubiquinone oxidoreductase chain 4 N-terminal" evidence="18">
    <location>
        <begin position="5"/>
        <end position="92"/>
    </location>
</feature>
<dbReference type="GO" id="GO:0015990">
    <property type="term" value="P:electron transport coupled proton transport"/>
    <property type="evidence" value="ECO:0007669"/>
    <property type="project" value="TreeGrafter"/>
</dbReference>
<feature type="transmembrane region" description="Helical" evidence="16">
    <location>
        <begin position="295"/>
        <end position="315"/>
    </location>
</feature>